<evidence type="ECO:0000313" key="5">
    <source>
        <dbReference type="Proteomes" id="UP000245461"/>
    </source>
</evidence>
<evidence type="ECO:0000313" key="4">
    <source>
        <dbReference type="EMBL" id="PWR19518.1"/>
    </source>
</evidence>
<dbReference type="OrthoDB" id="9792858at2"/>
<dbReference type="Pfam" id="PF01613">
    <property type="entry name" value="Flavin_Reduct"/>
    <property type="match status" value="1"/>
</dbReference>
<proteinExistence type="inferred from homology"/>
<dbReference type="AlphaFoldDB" id="A0A317DXR4"/>
<organism evidence="4 5">
    <name type="scientific">Zavarzinia aquatilis</name>
    <dbReference type="NCBI Taxonomy" id="2211142"/>
    <lineage>
        <taxon>Bacteria</taxon>
        <taxon>Pseudomonadati</taxon>
        <taxon>Pseudomonadota</taxon>
        <taxon>Alphaproteobacteria</taxon>
        <taxon>Rhodospirillales</taxon>
        <taxon>Zavarziniaceae</taxon>
        <taxon>Zavarzinia</taxon>
    </lineage>
</organism>
<reference evidence="4 5" key="1">
    <citation type="submission" date="2018-05" db="EMBL/GenBank/DDBJ databases">
        <title>Zavarzinia sp. HR-AS.</title>
        <authorList>
            <person name="Lee Y."/>
            <person name="Jeon C.O."/>
        </authorList>
    </citation>
    <scope>NUCLEOTIDE SEQUENCE [LARGE SCALE GENOMIC DNA]</scope>
    <source>
        <strain evidence="4 5">HR-AS</strain>
    </source>
</reference>
<keyword evidence="5" id="KW-1185">Reference proteome</keyword>
<dbReference type="InterPro" id="IPR050268">
    <property type="entry name" value="NADH-dep_flavin_reductase"/>
</dbReference>
<dbReference type="SUPFAM" id="SSF50475">
    <property type="entry name" value="FMN-binding split barrel"/>
    <property type="match status" value="1"/>
</dbReference>
<dbReference type="InterPro" id="IPR002563">
    <property type="entry name" value="Flavin_Rdtase-like_dom"/>
</dbReference>
<sequence length="170" mass="17957">MSPEAAQAVAADPREFRRALGLYATGVAVVTTMAPGGERVGLTINSFASVSLDPPLILWSLAKTSPRLGLFSAASHFAVNILSRDQEALCLRFSRPGEDRFAGLDTEAGAGGVPLVPGSLAQMECAREQVVDGGDHLILIGRVLRHRRTEGAEALVFCNGAFTGVPTRRN</sequence>
<comment type="caution">
    <text evidence="4">The sequence shown here is derived from an EMBL/GenBank/DDBJ whole genome shotgun (WGS) entry which is preliminary data.</text>
</comment>
<evidence type="ECO:0000259" key="3">
    <source>
        <dbReference type="SMART" id="SM00903"/>
    </source>
</evidence>
<dbReference type="GO" id="GO:0010181">
    <property type="term" value="F:FMN binding"/>
    <property type="evidence" value="ECO:0007669"/>
    <property type="project" value="InterPro"/>
</dbReference>
<dbReference type="InterPro" id="IPR012349">
    <property type="entry name" value="Split_barrel_FMN-bd"/>
</dbReference>
<dbReference type="RefSeq" id="WP_109907400.1">
    <property type="nucleotide sequence ID" value="NZ_QGLE01000011.1"/>
</dbReference>
<evidence type="ECO:0000256" key="1">
    <source>
        <dbReference type="ARBA" id="ARBA00008898"/>
    </source>
</evidence>
<dbReference type="EMBL" id="QGLE01000011">
    <property type="protein sequence ID" value="PWR19518.1"/>
    <property type="molecule type" value="Genomic_DNA"/>
</dbReference>
<dbReference type="GO" id="GO:0042602">
    <property type="term" value="F:riboflavin reductase (NADPH) activity"/>
    <property type="evidence" value="ECO:0007669"/>
    <property type="project" value="TreeGrafter"/>
</dbReference>
<comment type="similarity">
    <text evidence="1">Belongs to the non-flavoprotein flavin reductase family.</text>
</comment>
<dbReference type="SMART" id="SM00903">
    <property type="entry name" value="Flavin_Reduct"/>
    <property type="match status" value="1"/>
</dbReference>
<dbReference type="Proteomes" id="UP000245461">
    <property type="component" value="Unassembled WGS sequence"/>
</dbReference>
<protein>
    <recommendedName>
        <fullName evidence="3">Flavin reductase like domain-containing protein</fullName>
    </recommendedName>
</protein>
<feature type="domain" description="Flavin reductase like" evidence="3">
    <location>
        <begin position="20"/>
        <end position="164"/>
    </location>
</feature>
<dbReference type="Gene3D" id="2.30.110.10">
    <property type="entry name" value="Electron Transport, Fmn-binding Protein, Chain A"/>
    <property type="match status" value="1"/>
</dbReference>
<keyword evidence="2" id="KW-0560">Oxidoreductase</keyword>
<evidence type="ECO:0000256" key="2">
    <source>
        <dbReference type="ARBA" id="ARBA00023002"/>
    </source>
</evidence>
<accession>A0A317DXR4</accession>
<gene>
    <name evidence="4" type="ORF">DKG74_17155</name>
</gene>
<dbReference type="PANTHER" id="PTHR30466">
    <property type="entry name" value="FLAVIN REDUCTASE"/>
    <property type="match status" value="1"/>
</dbReference>
<dbReference type="PANTHER" id="PTHR30466:SF11">
    <property type="entry name" value="FLAVIN-DEPENDENT MONOOXYGENASE, REDUCTASE SUBUNIT HSAB"/>
    <property type="match status" value="1"/>
</dbReference>
<name>A0A317DXR4_9PROT</name>